<comment type="catalytic activity">
    <reaction evidence="4">
        <text>an aldehyde + NAD(+) + H2O = a carboxylate + NADH + 2 H(+)</text>
        <dbReference type="Rhea" id="RHEA:16185"/>
        <dbReference type="ChEBI" id="CHEBI:15377"/>
        <dbReference type="ChEBI" id="CHEBI:15378"/>
        <dbReference type="ChEBI" id="CHEBI:17478"/>
        <dbReference type="ChEBI" id="CHEBI:29067"/>
        <dbReference type="ChEBI" id="CHEBI:57540"/>
        <dbReference type="ChEBI" id="CHEBI:57945"/>
        <dbReference type="EC" id="1.2.1.3"/>
    </reaction>
</comment>
<protein>
    <recommendedName>
        <fullName evidence="3">aldehyde dehydrogenase (NAD(+))</fullName>
        <ecNumber evidence="3">1.2.1.3</ecNumber>
    </recommendedName>
</protein>
<proteinExistence type="inferred from homology"/>
<evidence type="ECO:0000256" key="4">
    <source>
        <dbReference type="ARBA" id="ARBA00049194"/>
    </source>
</evidence>
<reference evidence="8 9" key="1">
    <citation type="journal article" date="2018" name="IMA Fungus">
        <title>IMA Genome-F 9: Draft genome sequence of Annulohypoxylon stygium, Aspergillus mulundensis, Berkeleyomyces basicola (syn. Thielaviopsis basicola), Ceratocystis smalleyi, two Cercospora beticola strains, Coleophoma cylindrospora, Fusarium fracticaudum, Phialophora cf. hyalina, and Morchella septimelata.</title>
        <authorList>
            <person name="Wingfield B.D."/>
            <person name="Bills G.F."/>
            <person name="Dong Y."/>
            <person name="Huang W."/>
            <person name="Nel W.J."/>
            <person name="Swalarsk-Parry B.S."/>
            <person name="Vaghefi N."/>
            <person name="Wilken P.M."/>
            <person name="An Z."/>
            <person name="de Beer Z.W."/>
            <person name="De Vos L."/>
            <person name="Chen L."/>
            <person name="Duong T.A."/>
            <person name="Gao Y."/>
            <person name="Hammerbacher A."/>
            <person name="Kikkert J.R."/>
            <person name="Li Y."/>
            <person name="Li H."/>
            <person name="Li K."/>
            <person name="Li Q."/>
            <person name="Liu X."/>
            <person name="Ma X."/>
            <person name="Naidoo K."/>
            <person name="Pethybridge S.J."/>
            <person name="Sun J."/>
            <person name="Steenkamp E.T."/>
            <person name="van der Nest M.A."/>
            <person name="van Wyk S."/>
            <person name="Wingfield M.J."/>
            <person name="Xiong C."/>
            <person name="Yue Q."/>
            <person name="Zhang X."/>
        </authorList>
    </citation>
    <scope>NUCLEOTIDE SEQUENCE [LARGE SCALE GENOMIC DNA]</scope>
    <source>
        <strain evidence="8 9">BP6252</strain>
    </source>
</reference>
<name>A0A3D8STM1_9HELO</name>
<feature type="active site" evidence="5">
    <location>
        <position position="252"/>
    </location>
</feature>
<dbReference type="FunFam" id="3.40.605.10:FF:000007">
    <property type="entry name" value="NAD/NADP-dependent betaine aldehyde dehydrogenase"/>
    <property type="match status" value="1"/>
</dbReference>
<dbReference type="STRING" id="1849047.A0A3D8STM1"/>
<evidence type="ECO:0000256" key="1">
    <source>
        <dbReference type="ARBA" id="ARBA00009986"/>
    </source>
</evidence>
<dbReference type="PANTHER" id="PTHR11699">
    <property type="entry name" value="ALDEHYDE DEHYDROGENASE-RELATED"/>
    <property type="match status" value="1"/>
</dbReference>
<evidence type="ECO:0000313" key="9">
    <source>
        <dbReference type="Proteomes" id="UP000256645"/>
    </source>
</evidence>
<evidence type="ECO:0000259" key="7">
    <source>
        <dbReference type="Pfam" id="PF00171"/>
    </source>
</evidence>
<gene>
    <name evidence="8" type="ORF">BP6252_01684</name>
</gene>
<comment type="similarity">
    <text evidence="1 6">Belongs to the aldehyde dehydrogenase family.</text>
</comment>
<keyword evidence="2 6" id="KW-0560">Oxidoreductase</keyword>
<dbReference type="InterPro" id="IPR044086">
    <property type="entry name" value="LUC3-like"/>
</dbReference>
<dbReference type="InterPro" id="IPR016163">
    <property type="entry name" value="Ald_DH_C"/>
</dbReference>
<keyword evidence="9" id="KW-1185">Reference proteome</keyword>
<dbReference type="AlphaFoldDB" id="A0A3D8STM1"/>
<evidence type="ECO:0000256" key="2">
    <source>
        <dbReference type="ARBA" id="ARBA00023002"/>
    </source>
</evidence>
<dbReference type="FunFam" id="3.40.309.10:FF:000009">
    <property type="entry name" value="Aldehyde dehydrogenase A"/>
    <property type="match status" value="1"/>
</dbReference>
<dbReference type="CDD" id="cd07106">
    <property type="entry name" value="ALDH_AldA-AAD23400"/>
    <property type="match status" value="1"/>
</dbReference>
<dbReference type="InterPro" id="IPR016160">
    <property type="entry name" value="Ald_DH_CS_CYS"/>
</dbReference>
<dbReference type="Gene3D" id="3.40.309.10">
    <property type="entry name" value="Aldehyde Dehydrogenase, Chain A, domain 2"/>
    <property type="match status" value="1"/>
</dbReference>
<dbReference type="PROSITE" id="PS00070">
    <property type="entry name" value="ALDEHYDE_DEHYDR_CYS"/>
    <property type="match status" value="1"/>
</dbReference>
<dbReference type="EMBL" id="PDLM01000001">
    <property type="protein sequence ID" value="RDW89652.1"/>
    <property type="molecule type" value="Genomic_DNA"/>
</dbReference>
<sequence>MAPSAISDDRVSFTTFHNVINNQLRSSKITTQGVNPTTGETLWDVPVATEADFNEAVLAARKAFPSWSKTPIEERKRMVSQWNDVYASYEKEFTDLIVKECGKPRMFGNAEVKMTQNFIMHHTTLDLPTETLELEKETVKTRYVPLGIVGAICPWNFPLVLSAGKISPALVTGNCIIVKPSPFTPYTALKLCEIAMDIFPPGVFQVLGGDEKLGPWMTAHPDIQKISFTGSIATGKHIMAACAKTLKRVTLELGGNDASIVCQDVDIASTAPMLVMGAFYNSGQVCVATKRIYIHQDIYEPMVKAMADFAKTLKVGGDEEGVMVGPIQNSMQHERVAGFFDEGKKQGWNYAVGGKLETVLNGKGYFITPTIVDNPPSDSRIIQEEPFGPIVPTQPWTDEAEVIARANDTNTGLGACVWSKDLARAERIAEQLEAGSVWVNSFEQPVPQAAFGGFKESGIGAEWGSQGLTSYCNVQAIHLYKGPCM</sequence>
<comment type="caution">
    <text evidence="8">The sequence shown here is derived from an EMBL/GenBank/DDBJ whole genome shotgun (WGS) entry which is preliminary data.</text>
</comment>
<evidence type="ECO:0000256" key="3">
    <source>
        <dbReference type="ARBA" id="ARBA00024226"/>
    </source>
</evidence>
<dbReference type="InterPro" id="IPR016161">
    <property type="entry name" value="Ald_DH/histidinol_DH"/>
</dbReference>
<evidence type="ECO:0000313" key="8">
    <source>
        <dbReference type="EMBL" id="RDW89652.1"/>
    </source>
</evidence>
<dbReference type="Proteomes" id="UP000256645">
    <property type="component" value="Unassembled WGS sequence"/>
</dbReference>
<dbReference type="InterPro" id="IPR029510">
    <property type="entry name" value="Ald_DH_CS_GLU"/>
</dbReference>
<dbReference type="InterPro" id="IPR015590">
    <property type="entry name" value="Aldehyde_DH_dom"/>
</dbReference>
<evidence type="ECO:0000256" key="6">
    <source>
        <dbReference type="RuleBase" id="RU003345"/>
    </source>
</evidence>
<dbReference type="Pfam" id="PF00171">
    <property type="entry name" value="Aldedh"/>
    <property type="match status" value="1"/>
</dbReference>
<dbReference type="InterPro" id="IPR016162">
    <property type="entry name" value="Ald_DH_N"/>
</dbReference>
<evidence type="ECO:0000256" key="5">
    <source>
        <dbReference type="PROSITE-ProRule" id="PRU10007"/>
    </source>
</evidence>
<dbReference type="GO" id="GO:0004029">
    <property type="term" value="F:aldehyde dehydrogenase (NAD+) activity"/>
    <property type="evidence" value="ECO:0007669"/>
    <property type="project" value="UniProtKB-EC"/>
</dbReference>
<accession>A0A3D8STM1</accession>
<dbReference type="PROSITE" id="PS00687">
    <property type="entry name" value="ALDEHYDE_DEHYDR_GLU"/>
    <property type="match status" value="1"/>
</dbReference>
<feature type="domain" description="Aldehyde dehydrogenase" evidence="7">
    <location>
        <begin position="30"/>
        <end position="477"/>
    </location>
</feature>
<dbReference type="SUPFAM" id="SSF53720">
    <property type="entry name" value="ALDH-like"/>
    <property type="match status" value="1"/>
</dbReference>
<dbReference type="Gene3D" id="3.40.605.10">
    <property type="entry name" value="Aldehyde Dehydrogenase, Chain A, domain 1"/>
    <property type="match status" value="1"/>
</dbReference>
<organism evidence="8 9">
    <name type="scientific">Coleophoma cylindrospora</name>
    <dbReference type="NCBI Taxonomy" id="1849047"/>
    <lineage>
        <taxon>Eukaryota</taxon>
        <taxon>Fungi</taxon>
        <taxon>Dikarya</taxon>
        <taxon>Ascomycota</taxon>
        <taxon>Pezizomycotina</taxon>
        <taxon>Leotiomycetes</taxon>
        <taxon>Helotiales</taxon>
        <taxon>Dermateaceae</taxon>
        <taxon>Coleophoma</taxon>
    </lineage>
</organism>
<dbReference type="OrthoDB" id="310895at2759"/>
<dbReference type="EC" id="1.2.1.3" evidence="3"/>